<comment type="similarity">
    <text evidence="1">Belongs to the LysR transcriptional regulatory family.</text>
</comment>
<dbReference type="InterPro" id="IPR036388">
    <property type="entry name" value="WH-like_DNA-bd_sf"/>
</dbReference>
<dbReference type="Pfam" id="PF00126">
    <property type="entry name" value="HTH_1"/>
    <property type="match status" value="1"/>
</dbReference>
<dbReference type="SUPFAM" id="SSF46785">
    <property type="entry name" value="Winged helix' DNA-binding domain"/>
    <property type="match status" value="1"/>
</dbReference>
<dbReference type="InterPro" id="IPR036390">
    <property type="entry name" value="WH_DNA-bd_sf"/>
</dbReference>
<evidence type="ECO:0000256" key="3">
    <source>
        <dbReference type="ARBA" id="ARBA00023125"/>
    </source>
</evidence>
<dbReference type="SUPFAM" id="SSF53850">
    <property type="entry name" value="Periplasmic binding protein-like II"/>
    <property type="match status" value="1"/>
</dbReference>
<evidence type="ECO:0000256" key="2">
    <source>
        <dbReference type="ARBA" id="ARBA00023015"/>
    </source>
</evidence>
<name>A0ABQ3B123_9GAMM</name>
<dbReference type="InterPro" id="IPR005119">
    <property type="entry name" value="LysR_subst-bd"/>
</dbReference>
<dbReference type="InterPro" id="IPR000847">
    <property type="entry name" value="LysR_HTH_N"/>
</dbReference>
<dbReference type="Gene3D" id="3.40.190.290">
    <property type="match status" value="1"/>
</dbReference>
<evidence type="ECO:0000313" key="7">
    <source>
        <dbReference type="Proteomes" id="UP000619761"/>
    </source>
</evidence>
<keyword evidence="2" id="KW-0805">Transcription regulation</keyword>
<evidence type="ECO:0000256" key="4">
    <source>
        <dbReference type="ARBA" id="ARBA00023163"/>
    </source>
</evidence>
<proteinExistence type="inferred from homology"/>
<dbReference type="EMBL" id="BMYZ01000001">
    <property type="protein sequence ID" value="GGY73102.1"/>
    <property type="molecule type" value="Genomic_DNA"/>
</dbReference>
<evidence type="ECO:0000313" key="6">
    <source>
        <dbReference type="EMBL" id="GGY73102.1"/>
    </source>
</evidence>
<dbReference type="PRINTS" id="PR00039">
    <property type="entry name" value="HTHLYSR"/>
</dbReference>
<dbReference type="CDD" id="cd05466">
    <property type="entry name" value="PBP2_LTTR_substrate"/>
    <property type="match status" value="1"/>
</dbReference>
<evidence type="ECO:0000256" key="1">
    <source>
        <dbReference type="ARBA" id="ARBA00009437"/>
    </source>
</evidence>
<keyword evidence="7" id="KW-1185">Reference proteome</keyword>
<accession>A0ABQ3B123</accession>
<keyword evidence="3" id="KW-0238">DNA-binding</keyword>
<dbReference type="Gene3D" id="1.10.10.10">
    <property type="entry name" value="Winged helix-like DNA-binding domain superfamily/Winged helix DNA-binding domain"/>
    <property type="match status" value="1"/>
</dbReference>
<dbReference type="PROSITE" id="PS50931">
    <property type="entry name" value="HTH_LYSR"/>
    <property type="match status" value="1"/>
</dbReference>
<dbReference type="PANTHER" id="PTHR30126:SF81">
    <property type="entry name" value="HTH-TYPE TRANSCRIPTIONAL REGULATOR ILVY"/>
    <property type="match status" value="1"/>
</dbReference>
<comment type="caution">
    <text evidence="6">The sequence shown here is derived from an EMBL/GenBank/DDBJ whole genome shotgun (WGS) entry which is preliminary data.</text>
</comment>
<protein>
    <submittedName>
        <fullName evidence="6">Transcriptional regulator</fullName>
    </submittedName>
</protein>
<dbReference type="RefSeq" id="WP_189417638.1">
    <property type="nucleotide sequence ID" value="NZ_BMYZ01000001.1"/>
</dbReference>
<organism evidence="6 7">
    <name type="scientific">Cellvibrio zantedeschiae</name>
    <dbReference type="NCBI Taxonomy" id="1237077"/>
    <lineage>
        <taxon>Bacteria</taxon>
        <taxon>Pseudomonadati</taxon>
        <taxon>Pseudomonadota</taxon>
        <taxon>Gammaproteobacteria</taxon>
        <taxon>Cellvibrionales</taxon>
        <taxon>Cellvibrionaceae</taxon>
        <taxon>Cellvibrio</taxon>
    </lineage>
</organism>
<dbReference type="Proteomes" id="UP000619761">
    <property type="component" value="Unassembled WGS sequence"/>
</dbReference>
<sequence>MDTQHLQAFVAIAESGSFSGAGERLHLTQPAISKRIALLEEQIKAKLFDRVGRQVVLTQAGNLLLNKATNILKEVTAAQREIADLRGDITGKLSVATSHHLGLHYLPPYLREFSQRYPDVKLDLHFLDSEHAYHEVLLGRFDIAIITLALEQDPRINSNELWQDQLQFVASPTHALATLANLRLADLSPHQAIMPDINTYTTRLIKDLFDRENQPLDITMVTNHLDTIKMMLSIGLGWGVLPSSIIDDQLKVLDVSHPPLTRSLGCIYHNQRSLNNAARAFLEQLKAPIASNLVS</sequence>
<gene>
    <name evidence="6" type="ORF">GCM10011613_17690</name>
</gene>
<dbReference type="PANTHER" id="PTHR30126">
    <property type="entry name" value="HTH-TYPE TRANSCRIPTIONAL REGULATOR"/>
    <property type="match status" value="1"/>
</dbReference>
<keyword evidence="4" id="KW-0804">Transcription</keyword>
<dbReference type="Pfam" id="PF03466">
    <property type="entry name" value="LysR_substrate"/>
    <property type="match status" value="1"/>
</dbReference>
<evidence type="ECO:0000259" key="5">
    <source>
        <dbReference type="PROSITE" id="PS50931"/>
    </source>
</evidence>
<reference evidence="7" key="1">
    <citation type="journal article" date="2019" name="Int. J. Syst. Evol. Microbiol.">
        <title>The Global Catalogue of Microorganisms (GCM) 10K type strain sequencing project: providing services to taxonomists for standard genome sequencing and annotation.</title>
        <authorList>
            <consortium name="The Broad Institute Genomics Platform"/>
            <consortium name="The Broad Institute Genome Sequencing Center for Infectious Disease"/>
            <person name="Wu L."/>
            <person name="Ma J."/>
        </authorList>
    </citation>
    <scope>NUCLEOTIDE SEQUENCE [LARGE SCALE GENOMIC DNA]</scope>
    <source>
        <strain evidence="7">KCTC 32239</strain>
    </source>
</reference>
<feature type="domain" description="HTH lysR-type" evidence="5">
    <location>
        <begin position="1"/>
        <end position="58"/>
    </location>
</feature>